<dbReference type="EMBL" id="CP019454">
    <property type="protein sequence ID" value="AUW93012.1"/>
    <property type="molecule type" value="Genomic_DNA"/>
</dbReference>
<dbReference type="PROSITE" id="PS51257">
    <property type="entry name" value="PROKAR_LIPOPROTEIN"/>
    <property type="match status" value="1"/>
</dbReference>
<evidence type="ECO:0000313" key="3">
    <source>
        <dbReference type="Proteomes" id="UP000325292"/>
    </source>
</evidence>
<evidence type="ECO:0000256" key="1">
    <source>
        <dbReference type="SAM" id="SignalP"/>
    </source>
</evidence>
<organism evidence="2 3">
    <name type="scientific">Sulfobacillus thermotolerans</name>
    <dbReference type="NCBI Taxonomy" id="338644"/>
    <lineage>
        <taxon>Bacteria</taxon>
        <taxon>Bacillati</taxon>
        <taxon>Bacillota</taxon>
        <taxon>Clostridia</taxon>
        <taxon>Eubacteriales</taxon>
        <taxon>Clostridiales Family XVII. Incertae Sedis</taxon>
        <taxon>Sulfobacillus</taxon>
    </lineage>
</organism>
<feature type="signal peptide" evidence="1">
    <location>
        <begin position="1"/>
        <end position="23"/>
    </location>
</feature>
<protein>
    <submittedName>
        <fullName evidence="2">Uncharacterized protein</fullName>
    </submittedName>
</protein>
<reference evidence="2 3" key="1">
    <citation type="journal article" date="2019" name="Sci. Rep.">
        <title>Sulfobacillus thermotolerans: new insights into resistance and metabolic capacities of acidophilic chemolithotrophs.</title>
        <authorList>
            <person name="Panyushkina A.E."/>
            <person name="Babenko V.V."/>
            <person name="Nikitina A.S."/>
            <person name="Selezneva O.V."/>
            <person name="Tsaplina I.A."/>
            <person name="Letarova M.A."/>
            <person name="Kostryukova E.S."/>
            <person name="Letarov A.V."/>
        </authorList>
    </citation>
    <scope>NUCLEOTIDE SEQUENCE [LARGE SCALE GENOMIC DNA]</scope>
    <source>
        <strain evidence="2 3">Kr1</strain>
    </source>
</reference>
<keyword evidence="3" id="KW-1185">Reference proteome</keyword>
<dbReference type="Proteomes" id="UP000325292">
    <property type="component" value="Chromosome"/>
</dbReference>
<gene>
    <name evidence="2" type="ORF">BXT84_02805</name>
</gene>
<proteinExistence type="predicted"/>
<evidence type="ECO:0000313" key="2">
    <source>
        <dbReference type="EMBL" id="AUW93012.1"/>
    </source>
</evidence>
<sequence>MRRRMVRRTLMFVGFLSLGSVLAGCGSPTSMGNMPGPVRRVINIPTLSGSNIAVNMLKVTGNQSYIGTGRIPGYYSYGPAYDDGSNTYYVTFEVPVNMQGIEKQLSYLPRPIASTTIVDDVYINIPQLPGLAYDRLYYDPSTRLAPFSFKLLPSGAVLDESWDAVLVNS</sequence>
<accession>A0ABM6RNW2</accession>
<keyword evidence="1" id="KW-0732">Signal</keyword>
<feature type="chain" id="PRO_5046922662" evidence="1">
    <location>
        <begin position="24"/>
        <end position="169"/>
    </location>
</feature>
<name>A0ABM6RNW2_9FIRM</name>